<comment type="caution">
    <text evidence="1">The sequence shown here is derived from an EMBL/GenBank/DDBJ whole genome shotgun (WGS) entry which is preliminary data.</text>
</comment>
<reference evidence="1 2" key="1">
    <citation type="submission" date="2019-03" db="EMBL/GenBank/DDBJ databases">
        <title>The genome sequence of a newly discovered highly antifungal drug resistant Aspergillus species, Aspergillus tanneri NIH 1004.</title>
        <authorList>
            <person name="Mounaud S."/>
            <person name="Singh I."/>
            <person name="Joardar V."/>
            <person name="Pakala S."/>
            <person name="Pakala S."/>
            <person name="Venepally P."/>
            <person name="Hoover J."/>
            <person name="Nierman W."/>
            <person name="Chung J."/>
            <person name="Losada L."/>
        </authorList>
    </citation>
    <scope>NUCLEOTIDE SEQUENCE [LARGE SCALE GENOMIC DNA]</scope>
    <source>
        <strain evidence="1 2">NIH1004</strain>
    </source>
</reference>
<dbReference type="VEuPathDB" id="FungiDB:EYZ11_013402"/>
<evidence type="ECO:0000313" key="1">
    <source>
        <dbReference type="EMBL" id="THC87153.1"/>
    </source>
</evidence>
<sequence>MTTVNGCSWRVARTRRGGRDAGQGLVLVRVALEQTFSTSPPSGRAANLLRDLPLPNRPPARLFAVEEWKEQETLSEPLDSEKFSHAFDLMLEDCF</sequence>
<evidence type="ECO:0000313" key="2">
    <source>
        <dbReference type="Proteomes" id="UP000308092"/>
    </source>
</evidence>
<keyword evidence="2" id="KW-1185">Reference proteome</keyword>
<name>A0A4S3IXV0_9EURO</name>
<dbReference type="EMBL" id="SOSA01001429">
    <property type="protein sequence ID" value="THC87153.1"/>
    <property type="molecule type" value="Genomic_DNA"/>
</dbReference>
<accession>A0A4S3IXV0</accession>
<dbReference type="Proteomes" id="UP000308092">
    <property type="component" value="Unassembled WGS sequence"/>
</dbReference>
<protein>
    <submittedName>
        <fullName evidence="1">Uncharacterized protein</fullName>
    </submittedName>
</protein>
<proteinExistence type="predicted"/>
<gene>
    <name evidence="1" type="ORF">EYZ11_013402</name>
</gene>
<organism evidence="1 2">
    <name type="scientific">Aspergillus tanneri</name>
    <dbReference type="NCBI Taxonomy" id="1220188"/>
    <lineage>
        <taxon>Eukaryota</taxon>
        <taxon>Fungi</taxon>
        <taxon>Dikarya</taxon>
        <taxon>Ascomycota</taxon>
        <taxon>Pezizomycotina</taxon>
        <taxon>Eurotiomycetes</taxon>
        <taxon>Eurotiomycetidae</taxon>
        <taxon>Eurotiales</taxon>
        <taxon>Aspergillaceae</taxon>
        <taxon>Aspergillus</taxon>
        <taxon>Aspergillus subgen. Circumdati</taxon>
    </lineage>
</organism>
<dbReference type="AlphaFoldDB" id="A0A4S3IXV0"/>